<feature type="compositionally biased region" description="Polar residues" evidence="1">
    <location>
        <begin position="420"/>
        <end position="429"/>
    </location>
</feature>
<keyword evidence="2" id="KW-1133">Transmembrane helix</keyword>
<organism evidence="3 4">
    <name type="scientific">Culex pipiens pipiens</name>
    <name type="common">Northern house mosquito</name>
    <dbReference type="NCBI Taxonomy" id="38569"/>
    <lineage>
        <taxon>Eukaryota</taxon>
        <taxon>Metazoa</taxon>
        <taxon>Ecdysozoa</taxon>
        <taxon>Arthropoda</taxon>
        <taxon>Hexapoda</taxon>
        <taxon>Insecta</taxon>
        <taxon>Pterygota</taxon>
        <taxon>Neoptera</taxon>
        <taxon>Endopterygota</taxon>
        <taxon>Diptera</taxon>
        <taxon>Nematocera</taxon>
        <taxon>Culicoidea</taxon>
        <taxon>Culicidae</taxon>
        <taxon>Culicinae</taxon>
        <taxon>Culicini</taxon>
        <taxon>Culex</taxon>
        <taxon>Culex</taxon>
    </lineage>
</organism>
<feature type="compositionally biased region" description="Low complexity" evidence="1">
    <location>
        <begin position="229"/>
        <end position="241"/>
    </location>
</feature>
<feature type="transmembrane region" description="Helical" evidence="2">
    <location>
        <begin position="716"/>
        <end position="733"/>
    </location>
</feature>
<dbReference type="AlphaFoldDB" id="A0ABD1DFV7"/>
<name>A0ABD1DFV7_CULPP</name>
<feature type="region of interest" description="Disordered" evidence="1">
    <location>
        <begin position="91"/>
        <end position="241"/>
    </location>
</feature>
<evidence type="ECO:0000256" key="1">
    <source>
        <dbReference type="SAM" id="MobiDB-lite"/>
    </source>
</evidence>
<keyword evidence="2" id="KW-0472">Membrane</keyword>
<feature type="compositionally biased region" description="Polar residues" evidence="1">
    <location>
        <begin position="136"/>
        <end position="145"/>
    </location>
</feature>
<evidence type="ECO:0000313" key="3">
    <source>
        <dbReference type="EMBL" id="KAL1398574.1"/>
    </source>
</evidence>
<feature type="compositionally biased region" description="Basic and acidic residues" evidence="1">
    <location>
        <begin position="107"/>
        <end position="122"/>
    </location>
</feature>
<evidence type="ECO:0000256" key="2">
    <source>
        <dbReference type="SAM" id="Phobius"/>
    </source>
</evidence>
<feature type="compositionally biased region" description="Basic and acidic residues" evidence="1">
    <location>
        <begin position="171"/>
        <end position="183"/>
    </location>
</feature>
<feature type="region of interest" description="Disordered" evidence="1">
    <location>
        <begin position="420"/>
        <end position="445"/>
    </location>
</feature>
<evidence type="ECO:0000313" key="4">
    <source>
        <dbReference type="Proteomes" id="UP001562425"/>
    </source>
</evidence>
<feature type="compositionally biased region" description="Low complexity" evidence="1">
    <location>
        <begin position="621"/>
        <end position="646"/>
    </location>
</feature>
<keyword evidence="4" id="KW-1185">Reference proteome</keyword>
<feature type="compositionally biased region" description="Low complexity" evidence="1">
    <location>
        <begin position="318"/>
        <end position="336"/>
    </location>
</feature>
<dbReference type="EMBL" id="JBEHCU010005848">
    <property type="protein sequence ID" value="KAL1398574.1"/>
    <property type="molecule type" value="Genomic_DNA"/>
</dbReference>
<feature type="non-terminal residue" evidence="3">
    <location>
        <position position="828"/>
    </location>
</feature>
<proteinExistence type="predicted"/>
<sequence length="828" mass="89077">MFDPNVSDPLVIEHGPESYGVIAPMEFIVNAAIFNDIAHMRVQGAAGGNETAEKAEIYYPVPEKSCSRCDTHSPGKDSLLVKDETFPELGVGSVEGCDDQESICSSNEREGDAFPKAFERDLVTPNNLQRLHGDSTESGGSSEKPPSTEPPYLGYDRDSQSHTPNSVDSAKSGEHGSGDKTDTKTTTSSSSILGDPAAGRSLEERRRSLLDQHWAIPSKDRSLDDEEATSTGSGATAAAALPPMAIPAAEEAGQLVKQSCHDSGIDIRDPAAAAAGAVPAPVVPVVAPIAAKKVYSDADIVLSADWVPPLTIAPTHCTESSPRNSSTTSSQHSSLSHIQTDGCGSGRKKTSSVSFSVDEHDPQQHVSVLDKGGETKKNKMLKRLSYPLAWVEGLTGEGGAGGTGAGHKSDSIERSSIGTFIRPQSTGSAGTEGGAHDKQKKPPPKLDYRSMVSIDDMPTLFVSFDKLIPRPARACPDPPMYLRLRMGRKQGKNTPLPTTVMSYGKNKLRPEYWFSIPKNKVDELYRFLTAWVQHLYGELDEKAIKERGYELIQIDTEWTSKGGAGSPTKEGRSASEGEITEYTRESWELLKAPFVKTYNIIKSQTGSNDLDGCEQAIDDMQQNRQQQQVAATATTTTATASPPQQQSPRKSISANVAAGIMSKSKINRLTRYIKTKHPYNVSKNVAARVLAQLIRDEHLMVVFDQTVPTALELLRAMWYLLVVATAAALYFAGRRWGRRVYYRWAVAGRWGVPFRRALMFGGKSRPPTPPMGVASGQGSAEGGLVGGTGDGGASGDEGAYLLPVTTTTTVRDEHEDGKLHTVGMVGMG</sequence>
<comment type="caution">
    <text evidence="3">The sequence shown here is derived from an EMBL/GenBank/DDBJ whole genome shotgun (WGS) entry which is preliminary data.</text>
</comment>
<feature type="compositionally biased region" description="Basic and acidic residues" evidence="1">
    <location>
        <begin position="201"/>
        <end position="210"/>
    </location>
</feature>
<dbReference type="Proteomes" id="UP001562425">
    <property type="component" value="Unassembled WGS sequence"/>
</dbReference>
<reference evidence="3 4" key="1">
    <citation type="submission" date="2024-05" db="EMBL/GenBank/DDBJ databases">
        <title>Culex pipiens pipiens assembly and annotation.</title>
        <authorList>
            <person name="Alout H."/>
            <person name="Durand T."/>
        </authorList>
    </citation>
    <scope>NUCLEOTIDE SEQUENCE [LARGE SCALE GENOMIC DNA]</scope>
    <source>
        <strain evidence="3">HA-2024</strain>
        <tissue evidence="3">Whole body</tissue>
    </source>
</reference>
<feature type="region of interest" description="Disordered" evidence="1">
    <location>
        <begin position="765"/>
        <end position="795"/>
    </location>
</feature>
<accession>A0ABD1DFV7</accession>
<protein>
    <submittedName>
        <fullName evidence="3">Uncharacterized protein</fullName>
    </submittedName>
</protein>
<keyword evidence="2" id="KW-0812">Transmembrane</keyword>
<feature type="region of interest" description="Disordered" evidence="1">
    <location>
        <begin position="315"/>
        <end position="364"/>
    </location>
</feature>
<feature type="region of interest" description="Disordered" evidence="1">
    <location>
        <begin position="621"/>
        <end position="652"/>
    </location>
</feature>
<gene>
    <name evidence="3" type="ORF">pipiens_000209</name>
</gene>
<feature type="compositionally biased region" description="Gly residues" evidence="1">
    <location>
        <begin position="779"/>
        <end position="795"/>
    </location>
</feature>